<gene>
    <name evidence="2" type="ORF">CLCR_02993</name>
</gene>
<dbReference type="OrthoDB" id="10568550at2759"/>
<feature type="compositionally biased region" description="Low complexity" evidence="1">
    <location>
        <begin position="144"/>
        <end position="155"/>
    </location>
</feature>
<proteinExistence type="predicted"/>
<dbReference type="VEuPathDB" id="FungiDB:CLCR_02993"/>
<protein>
    <submittedName>
        <fullName evidence="2">Uncharacterized protein</fullName>
    </submittedName>
</protein>
<evidence type="ECO:0000256" key="1">
    <source>
        <dbReference type="SAM" id="MobiDB-lite"/>
    </source>
</evidence>
<dbReference type="VEuPathDB" id="FungiDB:G647_04800"/>
<keyword evidence="3" id="KW-1185">Reference proteome</keyword>
<dbReference type="EMBL" id="LGRB01000003">
    <property type="protein sequence ID" value="OCT54693.1"/>
    <property type="molecule type" value="Genomic_DNA"/>
</dbReference>
<feature type="compositionally biased region" description="Basic and acidic residues" evidence="1">
    <location>
        <begin position="156"/>
        <end position="169"/>
    </location>
</feature>
<evidence type="ECO:0000313" key="2">
    <source>
        <dbReference type="EMBL" id="OCT54693.1"/>
    </source>
</evidence>
<feature type="region of interest" description="Disordered" evidence="1">
    <location>
        <begin position="139"/>
        <end position="182"/>
    </location>
</feature>
<name>A0A1C1D1E9_9EURO</name>
<dbReference type="AlphaFoldDB" id="A0A1C1D1E9"/>
<comment type="caution">
    <text evidence="2">The sequence shown here is derived from an EMBL/GenBank/DDBJ whole genome shotgun (WGS) entry which is preliminary data.</text>
</comment>
<sequence>MSSLPVEVKCLKDVHGSSRISTSRQSSSIPLCCRARFFWRYQSPSVRATQGDLDGFISQRLSPDSFAREAIAALVRLNQIPHHNDHRQDNLLLPILNMGNSESGAGQTSIEDPALSESAPCKALPASTAEVMNSSESAPCKALPASTAEATTAPETECHDPAKGEKQKGDTSPSANEDNEKAAHADFKAWADDFFEREYTEHQWSAGAHISSSPISILVEPGEAVLRYLEPDEELLSESEESEDEQEPFMTWSNRTRLDAATSSNLSMRAMQWCMDKDKEYWGGKALPEHRQKSCWVKRSIGDRVERGRRIKWAEEMGRRYPGRYVPYPGRPVRAPRSWCRVEKGRRLQRKK</sequence>
<accession>A0A1C1D1E9</accession>
<reference evidence="3" key="1">
    <citation type="submission" date="2015-07" db="EMBL/GenBank/DDBJ databases">
        <authorList>
            <person name="Teixeira M.M."/>
            <person name="Souza R.C."/>
            <person name="Almeida L.G."/>
            <person name="Vicente V.A."/>
            <person name="de Hoog S."/>
            <person name="Bocca A.L."/>
            <person name="de Almeida S.R."/>
            <person name="Vasconcelos A.T."/>
            <person name="Felipe M.S."/>
        </authorList>
    </citation>
    <scope>NUCLEOTIDE SEQUENCE [LARGE SCALE GENOMIC DNA]</scope>
    <source>
        <strain evidence="3">KSF</strain>
    </source>
</reference>
<organism evidence="2 3">
    <name type="scientific">Cladophialophora carrionii</name>
    <dbReference type="NCBI Taxonomy" id="86049"/>
    <lineage>
        <taxon>Eukaryota</taxon>
        <taxon>Fungi</taxon>
        <taxon>Dikarya</taxon>
        <taxon>Ascomycota</taxon>
        <taxon>Pezizomycotina</taxon>
        <taxon>Eurotiomycetes</taxon>
        <taxon>Chaetothyriomycetidae</taxon>
        <taxon>Chaetothyriales</taxon>
        <taxon>Herpotrichiellaceae</taxon>
        <taxon>Cladophialophora</taxon>
    </lineage>
</organism>
<evidence type="ECO:0000313" key="3">
    <source>
        <dbReference type="Proteomes" id="UP000094526"/>
    </source>
</evidence>
<dbReference type="Proteomes" id="UP000094526">
    <property type="component" value="Unassembled WGS sequence"/>
</dbReference>